<evidence type="ECO:0000313" key="4">
    <source>
        <dbReference type="Proteomes" id="UP000297948"/>
    </source>
</evidence>
<keyword evidence="2" id="KW-0472">Membrane</keyword>
<protein>
    <recommendedName>
        <fullName evidence="5">EamA/RhaT family transporter</fullName>
    </recommendedName>
</protein>
<dbReference type="AlphaFoldDB" id="A0A4Z0G8L4"/>
<organism evidence="3 4">
    <name type="scientific">Streptomyces palmae</name>
    <dbReference type="NCBI Taxonomy" id="1701085"/>
    <lineage>
        <taxon>Bacteria</taxon>
        <taxon>Bacillati</taxon>
        <taxon>Actinomycetota</taxon>
        <taxon>Actinomycetes</taxon>
        <taxon>Kitasatosporales</taxon>
        <taxon>Streptomycetaceae</taxon>
        <taxon>Streptomyces</taxon>
    </lineage>
</organism>
<dbReference type="EMBL" id="SRID01000391">
    <property type="protein sequence ID" value="TGA92582.1"/>
    <property type="molecule type" value="Genomic_DNA"/>
</dbReference>
<name>A0A4Z0G8L4_9ACTN</name>
<keyword evidence="2" id="KW-1133">Transmembrane helix</keyword>
<feature type="transmembrane region" description="Helical" evidence="2">
    <location>
        <begin position="66"/>
        <end position="86"/>
    </location>
</feature>
<evidence type="ECO:0000256" key="2">
    <source>
        <dbReference type="SAM" id="Phobius"/>
    </source>
</evidence>
<dbReference type="Proteomes" id="UP000297948">
    <property type="component" value="Unassembled WGS sequence"/>
</dbReference>
<evidence type="ECO:0000256" key="1">
    <source>
        <dbReference type="SAM" id="MobiDB-lite"/>
    </source>
</evidence>
<comment type="caution">
    <text evidence="3">The sequence shown here is derived from an EMBL/GenBank/DDBJ whole genome shotgun (WGS) entry which is preliminary data.</text>
</comment>
<accession>A0A4Z0G8L4</accession>
<proteinExistence type="predicted"/>
<dbReference type="RefSeq" id="WP_135341827.1">
    <property type="nucleotide sequence ID" value="NZ_JBHLTX010000053.1"/>
</dbReference>
<feature type="transmembrane region" description="Helical" evidence="2">
    <location>
        <begin position="37"/>
        <end position="54"/>
    </location>
</feature>
<dbReference type="OrthoDB" id="4329566at2"/>
<feature type="compositionally biased region" description="Low complexity" evidence="1">
    <location>
        <begin position="157"/>
        <end position="170"/>
    </location>
</feature>
<evidence type="ECO:0000313" key="3">
    <source>
        <dbReference type="EMBL" id="TGA92582.1"/>
    </source>
</evidence>
<sequence length="177" mass="19458">MSDEQREQRPDGPQPEPLRFFGTTWVHHDGGYALRRVGVAAGSLVAAAAGAFVLRLGVQGVAMEQAGSLVDIMLVVVFAMCSLLAFRRTWDGFKRGPGEPRDEAVEKSMRSIRAIGFIGVLLAYFARSFAEAPGEKLLRAEYDRELAAYERRRAARTRNPAAGKKPAGAAARKRKRR</sequence>
<keyword evidence="2" id="KW-0812">Transmembrane</keyword>
<feature type="region of interest" description="Disordered" evidence="1">
    <location>
        <begin position="153"/>
        <end position="177"/>
    </location>
</feature>
<keyword evidence="4" id="KW-1185">Reference proteome</keyword>
<gene>
    <name evidence="3" type="ORF">E4099_27485</name>
</gene>
<evidence type="ECO:0008006" key="5">
    <source>
        <dbReference type="Google" id="ProtNLM"/>
    </source>
</evidence>
<reference evidence="3 4" key="1">
    <citation type="submission" date="2019-03" db="EMBL/GenBank/DDBJ databases">
        <authorList>
            <person name="Gonzalez-Pimentel J.L."/>
        </authorList>
    </citation>
    <scope>NUCLEOTIDE SEQUENCE [LARGE SCALE GENOMIC DNA]</scope>
    <source>
        <strain evidence="3 4">JCM 31289</strain>
    </source>
</reference>